<proteinExistence type="inferred from homology"/>
<evidence type="ECO:0000256" key="3">
    <source>
        <dbReference type="SAM" id="Phobius"/>
    </source>
</evidence>
<feature type="region of interest" description="Disordered" evidence="2">
    <location>
        <begin position="1"/>
        <end position="43"/>
    </location>
</feature>
<protein>
    <submittedName>
        <fullName evidence="4">DUF881 domain-containing protein</fullName>
    </submittedName>
</protein>
<evidence type="ECO:0000256" key="1">
    <source>
        <dbReference type="ARBA" id="ARBA00009108"/>
    </source>
</evidence>
<keyword evidence="3" id="KW-0472">Membrane</keyword>
<evidence type="ECO:0000256" key="2">
    <source>
        <dbReference type="SAM" id="MobiDB-lite"/>
    </source>
</evidence>
<dbReference type="RefSeq" id="WP_380972436.1">
    <property type="nucleotide sequence ID" value="NZ_JBHTEF010000001.1"/>
</dbReference>
<comment type="similarity">
    <text evidence="1">Belongs to the UPF0749 family.</text>
</comment>
<name>A0ABW2SLP8_9ACTO</name>
<keyword evidence="3" id="KW-0812">Transmembrane</keyword>
<reference evidence="5" key="1">
    <citation type="journal article" date="2019" name="Int. J. Syst. Evol. Microbiol.">
        <title>The Global Catalogue of Microorganisms (GCM) 10K type strain sequencing project: providing services to taxonomists for standard genome sequencing and annotation.</title>
        <authorList>
            <consortium name="The Broad Institute Genomics Platform"/>
            <consortium name="The Broad Institute Genome Sequencing Center for Infectious Disease"/>
            <person name="Wu L."/>
            <person name="Ma J."/>
        </authorList>
    </citation>
    <scope>NUCLEOTIDE SEQUENCE [LARGE SCALE GENOMIC DNA]</scope>
    <source>
        <strain evidence="5">CCUG 56698</strain>
    </source>
</reference>
<feature type="compositionally biased region" description="Basic and acidic residues" evidence="2">
    <location>
        <begin position="29"/>
        <end position="39"/>
    </location>
</feature>
<organism evidence="4 5">
    <name type="scientific">Schaalia naturae</name>
    <dbReference type="NCBI Taxonomy" id="635203"/>
    <lineage>
        <taxon>Bacteria</taxon>
        <taxon>Bacillati</taxon>
        <taxon>Actinomycetota</taxon>
        <taxon>Actinomycetes</taxon>
        <taxon>Actinomycetales</taxon>
        <taxon>Actinomycetaceae</taxon>
        <taxon>Schaalia</taxon>
    </lineage>
</organism>
<feature type="compositionally biased region" description="Low complexity" evidence="2">
    <location>
        <begin position="291"/>
        <end position="307"/>
    </location>
</feature>
<dbReference type="PANTHER" id="PTHR37313:SF1">
    <property type="entry name" value="UPF0749 PROTEIN RV1823"/>
    <property type="match status" value="1"/>
</dbReference>
<evidence type="ECO:0000313" key="4">
    <source>
        <dbReference type="EMBL" id="MFC7580436.1"/>
    </source>
</evidence>
<accession>A0ABW2SLP8</accession>
<feature type="transmembrane region" description="Helical" evidence="3">
    <location>
        <begin position="78"/>
        <end position="95"/>
    </location>
</feature>
<dbReference type="PANTHER" id="PTHR37313">
    <property type="entry name" value="UPF0749 PROTEIN RV1825"/>
    <property type="match status" value="1"/>
</dbReference>
<evidence type="ECO:0000313" key="5">
    <source>
        <dbReference type="Proteomes" id="UP001596527"/>
    </source>
</evidence>
<dbReference type="Gene3D" id="3.30.70.1880">
    <property type="entry name" value="Protein of unknown function DUF881"/>
    <property type="match status" value="1"/>
</dbReference>
<dbReference type="Proteomes" id="UP001596527">
    <property type="component" value="Unassembled WGS sequence"/>
</dbReference>
<comment type="caution">
    <text evidence="4">The sequence shown here is derived from an EMBL/GenBank/DDBJ whole genome shotgun (WGS) entry which is preliminary data.</text>
</comment>
<feature type="region of interest" description="Disordered" evidence="2">
    <location>
        <begin position="274"/>
        <end position="307"/>
    </location>
</feature>
<sequence length="307" mass="30832">MVATPVPRNASAAPGSGMNRQAAPSPSEDPARRDGEPPRDPAASMSLLTQLLNNPLDAGYHAYSAEERARRQPLWRRALILLLAIALGAGSAIAVRNLRAPAAGEVGETLLDQARSQLSTVQSLDADVASLSSQVGAAAGASSGTGADIGDAVAVAAAVAPVEGPGLVVTLDDRPDSALDTTGVEGAVTDQDLRVVVNALWSGGAEAITVNGLRIGPGTFVRRAGAVILVDITTVQAPYEVAAIGDANALAVALVRGDAGDHLSAAQSVRGITMDTRSESSLEMDALDSPATTTGTGTGADTDSSGD</sequence>
<keyword evidence="3" id="KW-1133">Transmembrane helix</keyword>
<dbReference type="InterPro" id="IPR010273">
    <property type="entry name" value="DUF881"/>
</dbReference>
<keyword evidence="5" id="KW-1185">Reference proteome</keyword>
<dbReference type="Pfam" id="PF05949">
    <property type="entry name" value="DUF881"/>
    <property type="match status" value="1"/>
</dbReference>
<dbReference type="EMBL" id="JBHTEF010000001">
    <property type="protein sequence ID" value="MFC7580436.1"/>
    <property type="molecule type" value="Genomic_DNA"/>
</dbReference>
<gene>
    <name evidence="4" type="ORF">ACFQWG_04265</name>
</gene>